<protein>
    <submittedName>
        <fullName evidence="1">Uncharacterized protein</fullName>
    </submittedName>
</protein>
<gene>
    <name evidence="1" type="ORF">UFOVP447_34</name>
</gene>
<name>A0A6J5MAG6_9CAUD</name>
<evidence type="ECO:0000313" key="1">
    <source>
        <dbReference type="EMBL" id="CAB4142757.1"/>
    </source>
</evidence>
<sequence length="135" mass="15375">MIIVMKLISGEEIIGTLACETDEEFNKLEQFELMDPMWIVPVDGGAMKLRDACMLSENDGLIFVPECIITCYKPSANLTSYYLRASEYSKEYTRPGIGAQIDLATEELDQQIREEKEETVRLGELYRKITGSKLH</sequence>
<dbReference type="Gene3D" id="2.30.30.100">
    <property type="match status" value="1"/>
</dbReference>
<accession>A0A6J5MAG6</accession>
<proteinExistence type="predicted"/>
<organism evidence="1">
    <name type="scientific">uncultured Caudovirales phage</name>
    <dbReference type="NCBI Taxonomy" id="2100421"/>
    <lineage>
        <taxon>Viruses</taxon>
        <taxon>Duplodnaviria</taxon>
        <taxon>Heunggongvirae</taxon>
        <taxon>Uroviricota</taxon>
        <taxon>Caudoviricetes</taxon>
        <taxon>Peduoviridae</taxon>
        <taxon>Maltschvirus</taxon>
        <taxon>Maltschvirus maltsch</taxon>
    </lineage>
</organism>
<dbReference type="EMBL" id="LR796423">
    <property type="protein sequence ID" value="CAB4142757.1"/>
    <property type="molecule type" value="Genomic_DNA"/>
</dbReference>
<reference evidence="1" key="1">
    <citation type="submission" date="2020-04" db="EMBL/GenBank/DDBJ databases">
        <authorList>
            <person name="Chiriac C."/>
            <person name="Salcher M."/>
            <person name="Ghai R."/>
            <person name="Kavagutti S V."/>
        </authorList>
    </citation>
    <scope>NUCLEOTIDE SEQUENCE</scope>
</reference>